<feature type="compositionally biased region" description="Basic residues" evidence="1">
    <location>
        <begin position="14"/>
        <end position="27"/>
    </location>
</feature>
<feature type="region of interest" description="Disordered" evidence="1">
    <location>
        <begin position="1"/>
        <end position="72"/>
    </location>
</feature>
<feature type="compositionally biased region" description="Pro residues" evidence="1">
    <location>
        <begin position="30"/>
        <end position="57"/>
    </location>
</feature>
<protein>
    <submittedName>
        <fullName evidence="2">Uncharacterized protein</fullName>
    </submittedName>
</protein>
<dbReference type="EMBL" id="VSRR010045490">
    <property type="protein sequence ID" value="MPC77286.1"/>
    <property type="molecule type" value="Genomic_DNA"/>
</dbReference>
<evidence type="ECO:0000313" key="3">
    <source>
        <dbReference type="Proteomes" id="UP000324222"/>
    </source>
</evidence>
<proteinExistence type="predicted"/>
<organism evidence="2 3">
    <name type="scientific">Portunus trituberculatus</name>
    <name type="common">Swimming crab</name>
    <name type="synonym">Neptunus trituberculatus</name>
    <dbReference type="NCBI Taxonomy" id="210409"/>
    <lineage>
        <taxon>Eukaryota</taxon>
        <taxon>Metazoa</taxon>
        <taxon>Ecdysozoa</taxon>
        <taxon>Arthropoda</taxon>
        <taxon>Crustacea</taxon>
        <taxon>Multicrustacea</taxon>
        <taxon>Malacostraca</taxon>
        <taxon>Eumalacostraca</taxon>
        <taxon>Eucarida</taxon>
        <taxon>Decapoda</taxon>
        <taxon>Pleocyemata</taxon>
        <taxon>Brachyura</taxon>
        <taxon>Eubrachyura</taxon>
        <taxon>Portunoidea</taxon>
        <taxon>Portunidae</taxon>
        <taxon>Portuninae</taxon>
        <taxon>Portunus</taxon>
    </lineage>
</organism>
<gene>
    <name evidence="2" type="ORF">E2C01_071737</name>
</gene>
<reference evidence="2 3" key="1">
    <citation type="submission" date="2019-05" db="EMBL/GenBank/DDBJ databases">
        <title>Another draft genome of Portunus trituberculatus and its Hox gene families provides insights of decapod evolution.</title>
        <authorList>
            <person name="Jeong J.-H."/>
            <person name="Song I."/>
            <person name="Kim S."/>
            <person name="Choi T."/>
            <person name="Kim D."/>
            <person name="Ryu S."/>
            <person name="Kim W."/>
        </authorList>
    </citation>
    <scope>NUCLEOTIDE SEQUENCE [LARGE SCALE GENOMIC DNA]</scope>
    <source>
        <tissue evidence="2">Muscle</tissue>
    </source>
</reference>
<evidence type="ECO:0000313" key="2">
    <source>
        <dbReference type="EMBL" id="MPC77286.1"/>
    </source>
</evidence>
<name>A0A5B7I5U7_PORTR</name>
<evidence type="ECO:0000256" key="1">
    <source>
        <dbReference type="SAM" id="MobiDB-lite"/>
    </source>
</evidence>
<accession>A0A5B7I5U7</accession>
<keyword evidence="3" id="KW-1185">Reference proteome</keyword>
<comment type="caution">
    <text evidence="2">The sequence shown here is derived from an EMBL/GenBank/DDBJ whole genome shotgun (WGS) entry which is preliminary data.</text>
</comment>
<feature type="compositionally biased region" description="Basic and acidic residues" evidence="1">
    <location>
        <begin position="1"/>
        <end position="13"/>
    </location>
</feature>
<feature type="compositionally biased region" description="Basic residues" evidence="1">
    <location>
        <begin position="62"/>
        <end position="72"/>
    </location>
</feature>
<sequence>MACPIRDKLDVNKPSHHRKPSHFRVHYVRQPPPPTLLVKVPPPPPPPPPFFQPPPPPPERRQRQHQTKTRPR</sequence>
<dbReference type="Proteomes" id="UP000324222">
    <property type="component" value="Unassembled WGS sequence"/>
</dbReference>
<dbReference type="AlphaFoldDB" id="A0A5B7I5U7"/>